<dbReference type="InterPro" id="IPR049675">
    <property type="entry name" value="QatB"/>
</dbReference>
<evidence type="ECO:0000256" key="1">
    <source>
        <dbReference type="SAM" id="MobiDB-lite"/>
    </source>
</evidence>
<proteinExistence type="predicted"/>
<evidence type="ECO:0000313" key="2">
    <source>
        <dbReference type="EMBL" id="KOH46711.1"/>
    </source>
</evidence>
<dbReference type="Proteomes" id="UP000036958">
    <property type="component" value="Unassembled WGS sequence"/>
</dbReference>
<comment type="caution">
    <text evidence="2">The sequence shown here is derived from an EMBL/GenBank/DDBJ whole genome shotgun (WGS) entry which is preliminary data.</text>
</comment>
<reference evidence="3" key="1">
    <citation type="submission" date="2015-07" db="EMBL/GenBank/DDBJ databases">
        <title>Genome sequencing of Sunxiuqinia dokdonensis strain SK.</title>
        <authorList>
            <person name="Ahn S."/>
            <person name="Kim B.-C."/>
        </authorList>
    </citation>
    <scope>NUCLEOTIDE SEQUENCE [LARGE SCALE GENOMIC DNA]</scope>
    <source>
        <strain evidence="3">SK</strain>
    </source>
</reference>
<keyword evidence="3" id="KW-1185">Reference proteome</keyword>
<sequence>MGTSQSSKGPKGKVPLVPPWAEDSNIKTPTQSDGRDSGDNGDGPSSPKDIPLAPAGRFRAARTNINNFAKHGDKEKLRKGIGHYIRTGYGGSKTATKRLSRTVDTAGVLFDFLSSISTGRTSSGQPFQEIDIQAFQGKNENEITDAIINAVRPIDGDLDSEVSQNSIKNAFAELLEREEDTDLLNLTDDQRLFVVEKFVSNDVFARFELDLGRNILDNAPTSVAATRLQEAKDYIREAVSAKYQKKITKDTITPSSIRKLIQDVLLEAFEIFESDAL</sequence>
<dbReference type="EMBL" id="LGIA01000022">
    <property type="protein sequence ID" value="KOH46711.1"/>
    <property type="molecule type" value="Genomic_DNA"/>
</dbReference>
<dbReference type="RefSeq" id="WP_053179305.1">
    <property type="nucleotide sequence ID" value="NZ_LGIA01000022.1"/>
</dbReference>
<feature type="region of interest" description="Disordered" evidence="1">
    <location>
        <begin position="1"/>
        <end position="54"/>
    </location>
</feature>
<protein>
    <submittedName>
        <fullName evidence="2">Uncharacterized protein</fullName>
    </submittedName>
</protein>
<gene>
    <name evidence="2" type="ORF">NC99_04270</name>
</gene>
<evidence type="ECO:0000313" key="3">
    <source>
        <dbReference type="Proteomes" id="UP000036958"/>
    </source>
</evidence>
<accession>A0A0L8VE38</accession>
<dbReference type="AlphaFoldDB" id="A0A0L8VE38"/>
<dbReference type="OrthoDB" id="2024989at2"/>
<organism evidence="2 3">
    <name type="scientific">Sunxiuqinia dokdonensis</name>
    <dbReference type="NCBI Taxonomy" id="1409788"/>
    <lineage>
        <taxon>Bacteria</taxon>
        <taxon>Pseudomonadati</taxon>
        <taxon>Bacteroidota</taxon>
        <taxon>Bacteroidia</taxon>
        <taxon>Marinilabiliales</taxon>
        <taxon>Prolixibacteraceae</taxon>
        <taxon>Sunxiuqinia</taxon>
    </lineage>
</organism>
<dbReference type="STRING" id="1409788.NC99_04270"/>
<name>A0A0L8VE38_9BACT</name>
<dbReference type="NCBIfam" id="NF041924">
    <property type="entry name" value="QatB"/>
    <property type="match status" value="1"/>
</dbReference>